<protein>
    <submittedName>
        <fullName evidence="5">GNAT family N-acetyltransferase</fullName>
    </submittedName>
</protein>
<proteinExistence type="inferred from homology"/>
<dbReference type="Proteomes" id="UP000598996">
    <property type="component" value="Unassembled WGS sequence"/>
</dbReference>
<comment type="caution">
    <text evidence="5">The sequence shown here is derived from an EMBL/GenBank/DDBJ whole genome shotgun (WGS) entry which is preliminary data.</text>
</comment>
<dbReference type="PANTHER" id="PTHR43792:SF8">
    <property type="entry name" value="[RIBOSOMAL PROTEIN US5]-ALANINE N-ACETYLTRANSFERASE"/>
    <property type="match status" value="1"/>
</dbReference>
<accession>A0ABS1VPG2</accession>
<reference evidence="5 6" key="1">
    <citation type="submission" date="2021-01" db="EMBL/GenBank/DDBJ databases">
        <title>Actinoplanes sp. nov. LDG1-01 isolated from lichen.</title>
        <authorList>
            <person name="Saeng-In P."/>
            <person name="Phongsopitanun W."/>
            <person name="Kanchanasin P."/>
            <person name="Yuki M."/>
            <person name="Kudo T."/>
            <person name="Ohkuma M."/>
            <person name="Tanasupawat S."/>
        </authorList>
    </citation>
    <scope>NUCLEOTIDE SEQUENCE [LARGE SCALE GENOMIC DNA]</scope>
    <source>
        <strain evidence="5 6">LDG1-01</strain>
    </source>
</reference>
<keyword evidence="1" id="KW-0808">Transferase</keyword>
<dbReference type="PROSITE" id="PS51186">
    <property type="entry name" value="GNAT"/>
    <property type="match status" value="1"/>
</dbReference>
<dbReference type="EMBL" id="JAENHO010000004">
    <property type="protein sequence ID" value="MBL7256034.1"/>
    <property type="molecule type" value="Genomic_DNA"/>
</dbReference>
<keyword evidence="2" id="KW-0012">Acyltransferase</keyword>
<evidence type="ECO:0000313" key="6">
    <source>
        <dbReference type="Proteomes" id="UP000598996"/>
    </source>
</evidence>
<dbReference type="PANTHER" id="PTHR43792">
    <property type="entry name" value="GNAT FAMILY, PUTATIVE (AFU_ORTHOLOGUE AFUA_3G00765)-RELATED-RELATED"/>
    <property type="match status" value="1"/>
</dbReference>
<organism evidence="5 6">
    <name type="scientific">Paractinoplanes lichenicola</name>
    <dbReference type="NCBI Taxonomy" id="2802976"/>
    <lineage>
        <taxon>Bacteria</taxon>
        <taxon>Bacillati</taxon>
        <taxon>Actinomycetota</taxon>
        <taxon>Actinomycetes</taxon>
        <taxon>Micromonosporales</taxon>
        <taxon>Micromonosporaceae</taxon>
        <taxon>Paractinoplanes</taxon>
    </lineage>
</organism>
<comment type="similarity">
    <text evidence="3">Belongs to the acetyltransferase family. RimJ subfamily.</text>
</comment>
<dbReference type="RefSeq" id="WP_202992550.1">
    <property type="nucleotide sequence ID" value="NZ_JAENHO010000004.1"/>
</dbReference>
<gene>
    <name evidence="5" type="ORF">JKJ07_17190</name>
</gene>
<dbReference type="SUPFAM" id="SSF55729">
    <property type="entry name" value="Acyl-CoA N-acyltransferases (Nat)"/>
    <property type="match status" value="1"/>
</dbReference>
<evidence type="ECO:0000256" key="1">
    <source>
        <dbReference type="ARBA" id="ARBA00022679"/>
    </source>
</evidence>
<dbReference type="Pfam" id="PF13302">
    <property type="entry name" value="Acetyltransf_3"/>
    <property type="match status" value="1"/>
</dbReference>
<name>A0ABS1VPG2_9ACTN</name>
<dbReference type="InterPro" id="IPR051531">
    <property type="entry name" value="N-acetyltransferase"/>
</dbReference>
<evidence type="ECO:0000256" key="2">
    <source>
        <dbReference type="ARBA" id="ARBA00023315"/>
    </source>
</evidence>
<feature type="domain" description="N-acetyltransferase" evidence="4">
    <location>
        <begin position="9"/>
        <end position="177"/>
    </location>
</feature>
<dbReference type="Gene3D" id="3.40.630.30">
    <property type="match status" value="1"/>
</dbReference>
<sequence length="191" mass="21240">MTSPAAQAVSIRVVSVEDAPTLAELYTEDREFLRRWDPDRPDEFFTPAGQRDSVAAALRETDAGRMWAAVILYEGGVVGRVSLNNILRGPLQSAFLGYWVSRRAAGRGVATAAVARCLDLAFGDLALHRIDAYAREENAGSCRVLEKNGFRRTGVSYGHVYVDGRWRDDIVFQRLAPWDDGVRRSAPARRQ</sequence>
<evidence type="ECO:0000313" key="5">
    <source>
        <dbReference type="EMBL" id="MBL7256034.1"/>
    </source>
</evidence>
<evidence type="ECO:0000259" key="4">
    <source>
        <dbReference type="PROSITE" id="PS51186"/>
    </source>
</evidence>
<keyword evidence="6" id="KW-1185">Reference proteome</keyword>
<evidence type="ECO:0000256" key="3">
    <source>
        <dbReference type="ARBA" id="ARBA00038502"/>
    </source>
</evidence>
<dbReference type="InterPro" id="IPR016181">
    <property type="entry name" value="Acyl_CoA_acyltransferase"/>
</dbReference>
<dbReference type="InterPro" id="IPR000182">
    <property type="entry name" value="GNAT_dom"/>
</dbReference>